<feature type="domain" description="Tudor" evidence="4">
    <location>
        <begin position="804"/>
        <end position="863"/>
    </location>
</feature>
<evidence type="ECO:0000256" key="3">
    <source>
        <dbReference type="SAM" id="Phobius"/>
    </source>
</evidence>
<dbReference type="Gene3D" id="2.40.50.90">
    <property type="match status" value="1"/>
</dbReference>
<feature type="region of interest" description="Disordered" evidence="2">
    <location>
        <begin position="439"/>
        <end position="500"/>
    </location>
</feature>
<evidence type="ECO:0000259" key="4">
    <source>
        <dbReference type="PROSITE" id="PS50304"/>
    </source>
</evidence>
<dbReference type="InterPro" id="IPR047368">
    <property type="entry name" value="KH-I_AKAP1"/>
</dbReference>
<dbReference type="SUPFAM" id="SSF63748">
    <property type="entry name" value="Tudor/PWWP/MBT"/>
    <property type="match status" value="1"/>
</dbReference>
<feature type="compositionally biased region" description="Basic and acidic residues" evidence="2">
    <location>
        <begin position="415"/>
        <end position="426"/>
    </location>
</feature>
<feature type="compositionally biased region" description="Low complexity" evidence="2">
    <location>
        <begin position="302"/>
        <end position="317"/>
    </location>
</feature>
<dbReference type="SMART" id="SM00333">
    <property type="entry name" value="TUDOR"/>
    <property type="match status" value="1"/>
</dbReference>
<dbReference type="InterPro" id="IPR004087">
    <property type="entry name" value="KH_dom"/>
</dbReference>
<accession>A0A8J7TDX4</accession>
<dbReference type="InterPro" id="IPR004088">
    <property type="entry name" value="KH_dom_type_1"/>
</dbReference>
<keyword evidence="3" id="KW-1133">Transmembrane helix</keyword>
<feature type="region of interest" description="Disordered" evidence="2">
    <location>
        <begin position="567"/>
        <end position="649"/>
    </location>
</feature>
<keyword evidence="3" id="KW-0812">Transmembrane</keyword>
<feature type="transmembrane region" description="Helical" evidence="3">
    <location>
        <begin position="7"/>
        <end position="25"/>
    </location>
</feature>
<name>A0A8J7TDX4_ATRSP</name>
<dbReference type="InterPro" id="IPR036612">
    <property type="entry name" value="KH_dom_type_1_sf"/>
</dbReference>
<feature type="non-terminal residue" evidence="5">
    <location>
        <position position="946"/>
    </location>
</feature>
<keyword evidence="1" id="KW-0694">RNA-binding</keyword>
<dbReference type="Proteomes" id="UP000736164">
    <property type="component" value="Unassembled WGS sequence"/>
</dbReference>
<dbReference type="Gene3D" id="2.30.30.140">
    <property type="match status" value="1"/>
</dbReference>
<dbReference type="PANTHER" id="PTHR22948:SF65">
    <property type="entry name" value="A-KINASE ANCHORING PROTEIN 1"/>
    <property type="match status" value="1"/>
</dbReference>
<evidence type="ECO:0000256" key="1">
    <source>
        <dbReference type="PROSITE-ProRule" id="PRU00117"/>
    </source>
</evidence>
<dbReference type="AlphaFoldDB" id="A0A8J7TDX4"/>
<comment type="caution">
    <text evidence="5">The sequence shown here is derived from an EMBL/GenBank/DDBJ whole genome shotgun (WGS) entry which is preliminary data.</text>
</comment>
<organism evidence="5 6">
    <name type="scientific">Atractosteus spatula</name>
    <name type="common">Alligator gar</name>
    <name type="synonym">Lepisosteus spatula</name>
    <dbReference type="NCBI Taxonomy" id="7917"/>
    <lineage>
        <taxon>Eukaryota</taxon>
        <taxon>Metazoa</taxon>
        <taxon>Chordata</taxon>
        <taxon>Craniata</taxon>
        <taxon>Vertebrata</taxon>
        <taxon>Euteleostomi</taxon>
        <taxon>Actinopterygii</taxon>
        <taxon>Neopterygii</taxon>
        <taxon>Holostei</taxon>
        <taxon>Semionotiformes</taxon>
        <taxon>Lepisosteidae</taxon>
        <taxon>Atractosteus</taxon>
    </lineage>
</organism>
<evidence type="ECO:0000256" key="2">
    <source>
        <dbReference type="SAM" id="MobiDB-lite"/>
    </source>
</evidence>
<dbReference type="SUPFAM" id="SSF54791">
    <property type="entry name" value="Eukaryotic type KH-domain (KH-domain type I)"/>
    <property type="match status" value="1"/>
</dbReference>
<reference evidence="5" key="1">
    <citation type="journal article" date="2021" name="Cell">
        <title>Tracing the genetic footprints of vertebrate landing in non-teleost ray-finned fishes.</title>
        <authorList>
            <person name="Bi X."/>
            <person name="Wang K."/>
            <person name="Yang L."/>
            <person name="Pan H."/>
            <person name="Jiang H."/>
            <person name="Wei Q."/>
            <person name="Fang M."/>
            <person name="Yu H."/>
            <person name="Zhu C."/>
            <person name="Cai Y."/>
            <person name="He Y."/>
            <person name="Gan X."/>
            <person name="Zeng H."/>
            <person name="Yu D."/>
            <person name="Zhu Y."/>
            <person name="Jiang H."/>
            <person name="Qiu Q."/>
            <person name="Yang H."/>
            <person name="Zhang Y.E."/>
            <person name="Wang W."/>
            <person name="Zhu M."/>
            <person name="He S."/>
            <person name="Zhang G."/>
        </authorList>
    </citation>
    <scope>NUCLEOTIDE SEQUENCE</scope>
    <source>
        <strain evidence="5">Allg_001</strain>
    </source>
</reference>
<dbReference type="GO" id="GO:0016020">
    <property type="term" value="C:membrane"/>
    <property type="evidence" value="ECO:0007669"/>
    <property type="project" value="TreeGrafter"/>
</dbReference>
<dbReference type="InterPro" id="IPR050621">
    <property type="entry name" value="Tudor_domain_containing"/>
</dbReference>
<dbReference type="Pfam" id="PF00567">
    <property type="entry name" value="TUDOR"/>
    <property type="match status" value="1"/>
</dbReference>
<feature type="region of interest" description="Disordered" evidence="2">
    <location>
        <begin position="50"/>
        <end position="86"/>
    </location>
</feature>
<gene>
    <name evidence="5" type="primary">Akap1</name>
    <name evidence="5" type="ORF">GTO95_0003978</name>
</gene>
<dbReference type="EMBL" id="JAAWVO010048770">
    <property type="protein sequence ID" value="MBN3319924.1"/>
    <property type="molecule type" value="Genomic_DNA"/>
</dbReference>
<feature type="non-terminal residue" evidence="5">
    <location>
        <position position="1"/>
    </location>
</feature>
<sequence>MALRFRSFFPYTLPGVLALIGWWWYTSRKKGRLADRTKEEGAGAVLPEACRLPAPSGEGSNGIVEKSCPRQASDRKPQKSKKDAAEEQEVVAEVHTVMAEPPAKEEGPVLSSETLGASLAPSDVGGSVAELDVKAEPALQESRAVPRLLEAAFPHRPKTAEESLPLQGPGEAGLSAGAPLLEGMQAATAFISAPGKQTTKKGEGKAAVLPASRSKETKISPAADLTEAVRPEPEGEVAADKIAVPFAEELQPGAAKESLSSKGDLHAAPAVEDQSPPSGRKDPPCSEIPAAFVSSCHVASTPAQPAKPGAEGAPEAEGYSRPQENGLPAGLAERRGSMDELERLAAGLITEVISAAAQEVTMVGRRGDAGNGQGCGAAVGEQHSRSTQEDGEMGGSCLANGKACMVCDQVKGDEGQTTQEVERSAQERSGAAAALATLTSEAEDTKEEPKGVQAPVRPAARNGCLPPLAEENGIGGNSSRWRAERGQNSHSVGLAEGKKEAVPQSLVRLQVEELAAGAEDSGCSTCQSEDGISSEDLLQGTGLSCVVPESKADLLNDLVVEVASEGQCTGSGSSSEQSPATAVLPTHRTTCAGRGLNGTSLRNGGHWTNEAEGDHSGGSDVNSMDSVDSGYTLGAGEAKRGTGQPPHPQKSELTIWEIEVPKHLVGRLIGKQGRYVSFLKQSSGAKIYISTLPYTQEFQICHIEGTQQQVDKALGLIGKKFKDLDLTNLYAPPPLPLTLPSLPITSWLMLPSGVTVEVIVVNIVSAGHMFVQQHTHPTYHALRSLDQQMFLCYSQPGIPTLPSPVEVGVICAAPAVEGAWWRAQVIAFYKDSNEVEIRYVDYGGYERVKIDLLRQIRSDFVTLPFQGAEVLLDNIAPLPGEDRFSTEADSALEEMTRGVALLAQVTNYDSSTGLPLIQLWNMVGDELASVNRALVERGLGTWIENF</sequence>
<dbReference type="PROSITE" id="PS50304">
    <property type="entry name" value="TUDOR"/>
    <property type="match status" value="1"/>
</dbReference>
<dbReference type="SMART" id="SM00322">
    <property type="entry name" value="KH"/>
    <property type="match status" value="1"/>
</dbReference>
<keyword evidence="6" id="KW-1185">Reference proteome</keyword>
<dbReference type="PROSITE" id="PS50084">
    <property type="entry name" value="KH_TYPE_1"/>
    <property type="match status" value="1"/>
</dbReference>
<dbReference type="PANTHER" id="PTHR22948">
    <property type="entry name" value="TUDOR DOMAIN CONTAINING PROTEIN"/>
    <property type="match status" value="1"/>
</dbReference>
<evidence type="ECO:0000313" key="5">
    <source>
        <dbReference type="EMBL" id="MBN3319924.1"/>
    </source>
</evidence>
<feature type="compositionally biased region" description="Basic and acidic residues" evidence="2">
    <location>
        <begin position="72"/>
        <end position="85"/>
    </location>
</feature>
<dbReference type="InterPro" id="IPR047367">
    <property type="entry name" value="Tudor_AKAP1"/>
</dbReference>
<protein>
    <submittedName>
        <fullName evidence="5">AKAP1 protein</fullName>
    </submittedName>
</protein>
<feature type="compositionally biased region" description="Polar residues" evidence="2">
    <location>
        <begin position="567"/>
        <end position="580"/>
    </location>
</feature>
<dbReference type="GO" id="GO:0003723">
    <property type="term" value="F:RNA binding"/>
    <property type="evidence" value="ECO:0007669"/>
    <property type="project" value="UniProtKB-UniRule"/>
</dbReference>
<dbReference type="CDD" id="cd20407">
    <property type="entry name" value="Tudor_AKAP1"/>
    <property type="match status" value="1"/>
</dbReference>
<evidence type="ECO:0000313" key="6">
    <source>
        <dbReference type="Proteomes" id="UP000736164"/>
    </source>
</evidence>
<feature type="region of interest" description="Disordered" evidence="2">
    <location>
        <begin position="193"/>
        <end position="330"/>
    </location>
</feature>
<feature type="region of interest" description="Disordered" evidence="2">
    <location>
        <begin position="415"/>
        <end position="434"/>
    </location>
</feature>
<dbReference type="GO" id="GO:0005739">
    <property type="term" value="C:mitochondrion"/>
    <property type="evidence" value="ECO:0007669"/>
    <property type="project" value="TreeGrafter"/>
</dbReference>
<dbReference type="InterPro" id="IPR035437">
    <property type="entry name" value="SNase_OB-fold_sf"/>
</dbReference>
<dbReference type="GO" id="GO:0034237">
    <property type="term" value="F:protein kinase A regulatory subunit binding"/>
    <property type="evidence" value="ECO:0007669"/>
    <property type="project" value="TreeGrafter"/>
</dbReference>
<keyword evidence="3" id="KW-0472">Membrane</keyword>
<dbReference type="CDD" id="cd22395">
    <property type="entry name" value="KH-I_AKAP1"/>
    <property type="match status" value="1"/>
</dbReference>
<dbReference type="Gene3D" id="3.30.1370.10">
    <property type="entry name" value="K Homology domain, type 1"/>
    <property type="match status" value="1"/>
</dbReference>
<dbReference type="Pfam" id="PF00013">
    <property type="entry name" value="KH_1"/>
    <property type="match status" value="1"/>
</dbReference>
<dbReference type="InterPro" id="IPR002999">
    <property type="entry name" value="Tudor"/>
</dbReference>
<proteinExistence type="predicted"/>
<feature type="region of interest" description="Disordered" evidence="2">
    <location>
        <begin position="374"/>
        <end position="394"/>
    </location>
</feature>